<dbReference type="Proteomes" id="UP001648503">
    <property type="component" value="Unassembled WGS sequence"/>
</dbReference>
<feature type="binding site" evidence="4">
    <location>
        <position position="331"/>
    </location>
    <ligand>
        <name>pyridoxal 5'-phosphate</name>
        <dbReference type="ChEBI" id="CHEBI:597326"/>
    </ligand>
</feature>
<keyword evidence="3 4" id="KW-0663">Pyridoxal phosphate</keyword>
<comment type="subcellular location">
    <subcellularLocation>
        <location evidence="4 5">Cytoplasm</location>
    </subcellularLocation>
</comment>
<dbReference type="Gene3D" id="3.90.1150.10">
    <property type="entry name" value="Aspartate Aminotransferase, domain 1"/>
    <property type="match status" value="1"/>
</dbReference>
<dbReference type="InterPro" id="IPR015424">
    <property type="entry name" value="PyrdxlP-dep_Trfase"/>
</dbReference>
<feature type="binding site" evidence="4">
    <location>
        <position position="135"/>
    </location>
    <ligand>
        <name>pyridoxal 5'-phosphate</name>
        <dbReference type="ChEBI" id="CHEBI:597326"/>
    </ligand>
</feature>
<evidence type="ECO:0000256" key="5">
    <source>
        <dbReference type="PIRNR" id="PIRNR038800"/>
    </source>
</evidence>
<dbReference type="Gene3D" id="3.40.640.10">
    <property type="entry name" value="Type I PLP-dependent aspartate aminotransferase-like (Major domain)"/>
    <property type="match status" value="1"/>
</dbReference>
<feature type="binding site" evidence="4">
    <location>
        <position position="247"/>
    </location>
    <ligand>
        <name>pyridoxal 5'-phosphate</name>
        <dbReference type="ChEBI" id="CHEBI:597326"/>
    </ligand>
</feature>
<comment type="cofactor">
    <cofactor evidence="4 5">
        <name>pyridoxal 5'-phosphate</name>
        <dbReference type="ChEBI" id="CHEBI:597326"/>
    </cofactor>
</comment>
<keyword evidence="1 4" id="KW-0662">Pyridine nucleotide biosynthesis</keyword>
<evidence type="ECO:0000256" key="4">
    <source>
        <dbReference type="HAMAP-Rule" id="MF_03017"/>
    </source>
</evidence>
<comment type="function">
    <text evidence="4 5">Catalyzes the cleavage of L-kynurenine (L-Kyn) and L-3-hydroxykynurenine (L-3OHKyn) into anthranilic acid (AA) and 3-hydroxyanthranilic acid (3-OHAA), respectively.</text>
</comment>
<feature type="modified residue" description="N6-(pyridoxal phosphate)lysine" evidence="4">
    <location>
        <position position="273"/>
    </location>
</feature>
<comment type="catalytic activity">
    <reaction evidence="5">
        <text>3-hydroxy-L-kynurenine + H2O = 3-hydroxyanthranilate + L-alanine + H(+)</text>
        <dbReference type="Rhea" id="RHEA:25143"/>
        <dbReference type="ChEBI" id="CHEBI:15377"/>
        <dbReference type="ChEBI" id="CHEBI:15378"/>
        <dbReference type="ChEBI" id="CHEBI:36559"/>
        <dbReference type="ChEBI" id="CHEBI:57972"/>
        <dbReference type="ChEBI" id="CHEBI:58125"/>
        <dbReference type="EC" id="3.7.1.3"/>
    </reaction>
</comment>
<dbReference type="PIRSF" id="PIRSF038800">
    <property type="entry name" value="KYNU"/>
    <property type="match status" value="1"/>
</dbReference>
<comment type="caution">
    <text evidence="6">The sequence shown here is derived from an EMBL/GenBank/DDBJ whole genome shotgun (WGS) entry which is preliminary data.</text>
</comment>
<protein>
    <recommendedName>
        <fullName evidence="4 5">Kynureninase</fullName>
        <ecNumber evidence="4 5">3.7.1.3</ecNumber>
    </recommendedName>
    <alternativeName>
        <fullName evidence="4">Biosynthesis of nicotinic acid protein 5</fullName>
    </alternativeName>
    <alternativeName>
        <fullName evidence="4">L-kynurenine hydrolase</fullName>
    </alternativeName>
</protein>
<dbReference type="HAMAP" id="MF_01970">
    <property type="entry name" value="Kynureninase"/>
    <property type="match status" value="1"/>
</dbReference>
<feature type="binding site" evidence="4">
    <location>
        <position position="250"/>
    </location>
    <ligand>
        <name>pyridoxal 5'-phosphate</name>
        <dbReference type="ChEBI" id="CHEBI:597326"/>
    </ligand>
</feature>
<dbReference type="InterPro" id="IPR015421">
    <property type="entry name" value="PyrdxlP-dep_Trfase_major"/>
</dbReference>
<dbReference type="EC" id="3.7.1.3" evidence="4 5"/>
<comment type="subunit">
    <text evidence="4 5">Homodimer.</text>
</comment>
<gene>
    <name evidence="4" type="primary">BNA5</name>
    <name evidence="6" type="ORF">BASA50_001374</name>
</gene>
<dbReference type="PANTHER" id="PTHR14084">
    <property type="entry name" value="KYNURENINASE"/>
    <property type="match status" value="1"/>
</dbReference>
<evidence type="ECO:0000256" key="3">
    <source>
        <dbReference type="ARBA" id="ARBA00022898"/>
    </source>
</evidence>
<comment type="catalytic activity">
    <reaction evidence="4 5">
        <text>L-kynurenine + H2O = anthranilate + L-alanine + H(+)</text>
        <dbReference type="Rhea" id="RHEA:16813"/>
        <dbReference type="ChEBI" id="CHEBI:15377"/>
        <dbReference type="ChEBI" id="CHEBI:15378"/>
        <dbReference type="ChEBI" id="CHEBI:16567"/>
        <dbReference type="ChEBI" id="CHEBI:57959"/>
        <dbReference type="ChEBI" id="CHEBI:57972"/>
        <dbReference type="EC" id="3.7.1.3"/>
    </reaction>
</comment>
<comment type="pathway">
    <text evidence="4 5">Cofactor biosynthesis; NAD(+) biosynthesis; quinolinate from L-kynurenine: step 2/3.</text>
</comment>
<feature type="binding site" evidence="4">
    <location>
        <position position="272"/>
    </location>
    <ligand>
        <name>pyridoxal 5'-phosphate</name>
        <dbReference type="ChEBI" id="CHEBI:597326"/>
    </ligand>
</feature>
<evidence type="ECO:0000256" key="2">
    <source>
        <dbReference type="ARBA" id="ARBA00022801"/>
    </source>
</evidence>
<name>A0ABQ8EVK3_9FUNG</name>
<reference evidence="6 7" key="1">
    <citation type="submission" date="2021-02" db="EMBL/GenBank/DDBJ databases">
        <title>Variation within the Batrachochytrium salamandrivorans European outbreak.</title>
        <authorList>
            <person name="Kelly M."/>
            <person name="Pasmans F."/>
            <person name="Shea T.P."/>
            <person name="Munoz J.F."/>
            <person name="Carranza S."/>
            <person name="Cuomo C.A."/>
            <person name="Martel A."/>
        </authorList>
    </citation>
    <scope>NUCLEOTIDE SEQUENCE [LARGE SCALE GENOMIC DNA]</scope>
    <source>
        <strain evidence="6 7">AMFP18/2</strain>
    </source>
</reference>
<keyword evidence="4 5" id="KW-0963">Cytoplasm</keyword>
<feature type="binding site" evidence="4">
    <location>
        <begin position="162"/>
        <end position="165"/>
    </location>
    <ligand>
        <name>pyridoxal 5'-phosphate</name>
        <dbReference type="ChEBI" id="CHEBI:597326"/>
    </ligand>
</feature>
<keyword evidence="2 4" id="KW-0378">Hydrolase</keyword>
<feature type="binding site" evidence="4">
    <location>
        <position position="303"/>
    </location>
    <ligand>
        <name>pyridoxal 5'-phosphate</name>
        <dbReference type="ChEBI" id="CHEBI:597326"/>
    </ligand>
</feature>
<dbReference type="Pfam" id="PF22580">
    <property type="entry name" value="KYNU_C"/>
    <property type="match status" value="1"/>
</dbReference>
<dbReference type="SUPFAM" id="SSF53383">
    <property type="entry name" value="PLP-dependent transferases"/>
    <property type="match status" value="1"/>
</dbReference>
<sequence length="452" mass="50302">MAASSRTIQELIAESTLDPATVELAQWLDSKTPSLRSDFCIPKAATVSSHPENLSEEASSQECVYLCGNSLGLQPLATRALVNQELDIWQERGVHGHFGHRFGRPWVSIDDHVIEMTCNIVGAEQNEVTLMNSLTVNLHLMMVSFYQPTPQRFKILMEHQAFPSDRYAFESQTRSHGYDPAVALLQQYPREGELTLRTEDILDTIEKQGDEIALVLFSGIQYYTGQWFDMPKITAAAKAKGCIVGWDLAHAVGNIPLHLHEWNVDFACWCSYKYLNSGPGGIGGAFVHNKHVGDLSLKRFSGWWGSDPASRFQMDNSFTPIAGANSYRLSNPCVLAVVSLYASLLVFAKTTMTDLRIKSVILTGYLELLLDNLTSTKFKVITPRDPSQRGCQLSLLFESPTTAQRVFNRLSDMGVVCDERKPDVIRIAPAPLYNTFVDVQTFVEILSSALDG</sequence>
<organism evidence="6 7">
    <name type="scientific">Batrachochytrium salamandrivorans</name>
    <dbReference type="NCBI Taxonomy" id="1357716"/>
    <lineage>
        <taxon>Eukaryota</taxon>
        <taxon>Fungi</taxon>
        <taxon>Fungi incertae sedis</taxon>
        <taxon>Chytridiomycota</taxon>
        <taxon>Chytridiomycota incertae sedis</taxon>
        <taxon>Chytridiomycetes</taxon>
        <taxon>Rhizophydiales</taxon>
        <taxon>Rhizophydiales incertae sedis</taxon>
        <taxon>Batrachochytrium</taxon>
    </lineage>
</organism>
<evidence type="ECO:0000256" key="1">
    <source>
        <dbReference type="ARBA" id="ARBA00022642"/>
    </source>
</evidence>
<dbReference type="PANTHER" id="PTHR14084:SF0">
    <property type="entry name" value="KYNURENINASE"/>
    <property type="match status" value="1"/>
</dbReference>
<feature type="binding site" evidence="4">
    <location>
        <position position="218"/>
    </location>
    <ligand>
        <name>pyridoxal 5'-phosphate</name>
        <dbReference type="ChEBI" id="CHEBI:597326"/>
    </ligand>
</feature>
<comment type="pathway">
    <text evidence="4 5">Amino-acid degradation; L-kynurenine degradation; L-alanine and anthranilate from L-kynurenine: step 1/1.</text>
</comment>
<evidence type="ECO:0000313" key="6">
    <source>
        <dbReference type="EMBL" id="KAH6587241.1"/>
    </source>
</evidence>
<evidence type="ECO:0000313" key="7">
    <source>
        <dbReference type="Proteomes" id="UP001648503"/>
    </source>
</evidence>
<dbReference type="EMBL" id="JAFCIX010000567">
    <property type="protein sequence ID" value="KAH6587241.1"/>
    <property type="molecule type" value="Genomic_DNA"/>
</dbReference>
<dbReference type="InterPro" id="IPR015422">
    <property type="entry name" value="PyrdxlP-dep_Trfase_small"/>
</dbReference>
<proteinExistence type="inferred from homology"/>
<accession>A0ABQ8EVK3</accession>
<feature type="binding site" evidence="4">
    <location>
        <position position="134"/>
    </location>
    <ligand>
        <name>pyridoxal 5'-phosphate</name>
        <dbReference type="ChEBI" id="CHEBI:597326"/>
    </ligand>
</feature>
<dbReference type="InterPro" id="IPR010111">
    <property type="entry name" value="Kynureninase"/>
</dbReference>
<comment type="similarity">
    <text evidence="4 5">Belongs to the kynureninase family.</text>
</comment>
<dbReference type="NCBIfam" id="TIGR01814">
    <property type="entry name" value="kynureninase"/>
    <property type="match status" value="1"/>
</dbReference>
<keyword evidence="7" id="KW-1185">Reference proteome</keyword>